<protein>
    <submittedName>
        <fullName evidence="1">Uncharacterized protein</fullName>
    </submittedName>
</protein>
<sequence>MPGRVLELLNRDPGTDPSNTTVYVDVSCPNEPDDDGWGGIGIGFG</sequence>
<dbReference type="EMBL" id="JAGIOP010000001">
    <property type="protein sequence ID" value="MBP2451159.1"/>
    <property type="molecule type" value="Genomic_DNA"/>
</dbReference>
<reference evidence="1 2" key="1">
    <citation type="submission" date="2021-03" db="EMBL/GenBank/DDBJ databases">
        <title>Sequencing the genomes of 1000 actinobacteria strains.</title>
        <authorList>
            <person name="Klenk H.-P."/>
        </authorList>
    </citation>
    <scope>NUCLEOTIDE SEQUENCE [LARGE SCALE GENOMIC DNA]</scope>
    <source>
        <strain evidence="1 2">DSM 46713</strain>
    </source>
</reference>
<dbReference type="RefSeq" id="WP_209915946.1">
    <property type="nucleotide sequence ID" value="NZ_JAGIOP010000001.1"/>
</dbReference>
<gene>
    <name evidence="1" type="ORF">JOF57_001044</name>
</gene>
<name>A0ABS4ZNT1_9MYCO</name>
<proteinExistence type="predicted"/>
<comment type="caution">
    <text evidence="1">The sequence shown here is derived from an EMBL/GenBank/DDBJ whole genome shotgun (WGS) entry which is preliminary data.</text>
</comment>
<keyword evidence="2" id="KW-1185">Reference proteome</keyword>
<evidence type="ECO:0000313" key="1">
    <source>
        <dbReference type="EMBL" id="MBP2451159.1"/>
    </source>
</evidence>
<accession>A0ABS4ZNT1</accession>
<dbReference type="Proteomes" id="UP000694460">
    <property type="component" value="Unassembled WGS sequence"/>
</dbReference>
<organism evidence="1 2">
    <name type="scientific">Mycolicibacterium lutetiense</name>
    <dbReference type="NCBI Taxonomy" id="1641992"/>
    <lineage>
        <taxon>Bacteria</taxon>
        <taxon>Bacillati</taxon>
        <taxon>Actinomycetota</taxon>
        <taxon>Actinomycetes</taxon>
        <taxon>Mycobacteriales</taxon>
        <taxon>Mycobacteriaceae</taxon>
        <taxon>Mycolicibacterium</taxon>
    </lineage>
</organism>
<evidence type="ECO:0000313" key="2">
    <source>
        <dbReference type="Proteomes" id="UP000694460"/>
    </source>
</evidence>